<organism evidence="8 9">
    <name type="scientific">Aquisalimonas asiatica</name>
    <dbReference type="NCBI Taxonomy" id="406100"/>
    <lineage>
        <taxon>Bacteria</taxon>
        <taxon>Pseudomonadati</taxon>
        <taxon>Pseudomonadota</taxon>
        <taxon>Gammaproteobacteria</taxon>
        <taxon>Chromatiales</taxon>
        <taxon>Ectothiorhodospiraceae</taxon>
        <taxon>Aquisalimonas</taxon>
    </lineage>
</organism>
<dbReference type="STRING" id="406100.SAMN04488052_10591"/>
<comment type="function">
    <text evidence="6">The RuvA-RuvB-RuvC complex processes Holliday junction (HJ) DNA during genetic recombination and DNA repair, while the RuvA-RuvB complex plays an important role in the rescue of blocked DNA replication forks via replication fork reversal (RFR). RuvA specifically binds to HJ cruciform DNA, conferring on it an open structure. The RuvB hexamer acts as an ATP-dependent pump, pulling dsDNA into and through the RuvAB complex. HJ branch migration allows RuvC to scan DNA until it finds its consensus sequence, where it cleaves and resolves the cruciform DNA.</text>
</comment>
<comment type="similarity">
    <text evidence="6">Belongs to the RuvA family.</text>
</comment>
<dbReference type="GO" id="GO:0006310">
    <property type="term" value="P:DNA recombination"/>
    <property type="evidence" value="ECO:0007669"/>
    <property type="project" value="UniProtKB-UniRule"/>
</dbReference>
<dbReference type="InterPro" id="IPR012340">
    <property type="entry name" value="NA-bd_OB-fold"/>
</dbReference>
<dbReference type="Pfam" id="PF07499">
    <property type="entry name" value="RuvA_C"/>
    <property type="match status" value="1"/>
</dbReference>
<feature type="region of interest" description="Domain II" evidence="6">
    <location>
        <begin position="65"/>
        <end position="142"/>
    </location>
</feature>
<dbReference type="CDD" id="cd14332">
    <property type="entry name" value="UBA_RuvA_C"/>
    <property type="match status" value="1"/>
</dbReference>
<dbReference type="InterPro" id="IPR013849">
    <property type="entry name" value="DNA_helicase_Holl-junc_RuvA_I"/>
</dbReference>
<dbReference type="GO" id="GO:0048476">
    <property type="term" value="C:Holliday junction resolvase complex"/>
    <property type="evidence" value="ECO:0007669"/>
    <property type="project" value="UniProtKB-UniRule"/>
</dbReference>
<dbReference type="InterPro" id="IPR003583">
    <property type="entry name" value="Hlx-hairpin-Hlx_DNA-bd_motif"/>
</dbReference>
<evidence type="ECO:0000259" key="7">
    <source>
        <dbReference type="SMART" id="SM00278"/>
    </source>
</evidence>
<dbReference type="SUPFAM" id="SSF50249">
    <property type="entry name" value="Nucleic acid-binding proteins"/>
    <property type="match status" value="1"/>
</dbReference>
<protein>
    <recommendedName>
        <fullName evidence="6">Holliday junction branch migration complex subunit RuvA</fullName>
    </recommendedName>
</protein>
<dbReference type="SUPFAM" id="SSF46929">
    <property type="entry name" value="DNA helicase RuvA subunit, C-terminal domain"/>
    <property type="match status" value="1"/>
</dbReference>
<dbReference type="Proteomes" id="UP000199657">
    <property type="component" value="Unassembled WGS sequence"/>
</dbReference>
<comment type="subcellular location">
    <subcellularLocation>
        <location evidence="6">Cytoplasm</location>
    </subcellularLocation>
</comment>
<keyword evidence="3 6" id="KW-0238">DNA-binding</keyword>
<keyword evidence="9" id="KW-1185">Reference proteome</keyword>
<keyword evidence="8" id="KW-0067">ATP-binding</keyword>
<dbReference type="SUPFAM" id="SSF47781">
    <property type="entry name" value="RuvA domain 2-like"/>
    <property type="match status" value="1"/>
</dbReference>
<dbReference type="InterPro" id="IPR000085">
    <property type="entry name" value="RuvA"/>
</dbReference>
<feature type="domain" description="Helix-hairpin-helix DNA-binding motif class 1" evidence="7">
    <location>
        <begin position="73"/>
        <end position="92"/>
    </location>
</feature>
<comment type="subunit">
    <text evidence="6">Homotetramer. Forms an RuvA(8)-RuvB(12)-Holliday junction (HJ) complex. HJ DNA is sandwiched between 2 RuvA tetramers; dsDNA enters through RuvA and exits via RuvB. An RuvB hexamer assembles on each DNA strand where it exits the tetramer. Each RuvB hexamer is contacted by two RuvA subunits (via domain III) on 2 adjacent RuvB subunits; this complex drives branch migration. In the full resolvosome a probable DNA-RuvA(4)-RuvB(12)-RuvC(2) complex forms which resolves the HJ.</text>
</comment>
<dbReference type="EMBL" id="FOEG01000005">
    <property type="protein sequence ID" value="SEO96818.1"/>
    <property type="molecule type" value="Genomic_DNA"/>
</dbReference>
<accession>A0A1H8U2F3</accession>
<evidence type="ECO:0000256" key="2">
    <source>
        <dbReference type="ARBA" id="ARBA00022763"/>
    </source>
</evidence>
<gene>
    <name evidence="6" type="primary">ruvA</name>
    <name evidence="8" type="ORF">SAMN04488052_10591</name>
</gene>
<feature type="region of interest" description="Domain III" evidence="6">
    <location>
        <begin position="151"/>
        <end position="200"/>
    </location>
</feature>
<keyword evidence="1 6" id="KW-0963">Cytoplasm</keyword>
<comment type="domain">
    <text evidence="6">Has three domains with a flexible linker between the domains II and III and assumes an 'L' shape. Domain III is highly mobile and contacts RuvB.</text>
</comment>
<dbReference type="Gene3D" id="1.10.150.20">
    <property type="entry name" value="5' to 3' exonuclease, C-terminal subdomain"/>
    <property type="match status" value="1"/>
</dbReference>
<comment type="caution">
    <text evidence="6">Lacks conserved residue(s) required for the propagation of feature annotation.</text>
</comment>
<feature type="domain" description="Helix-hairpin-helix DNA-binding motif class 1" evidence="7">
    <location>
        <begin position="108"/>
        <end position="127"/>
    </location>
</feature>
<feature type="region of interest" description="Domain I" evidence="6">
    <location>
        <begin position="1"/>
        <end position="64"/>
    </location>
</feature>
<dbReference type="Gene3D" id="1.10.8.10">
    <property type="entry name" value="DNA helicase RuvA subunit, C-terminal domain"/>
    <property type="match status" value="1"/>
</dbReference>
<dbReference type="GO" id="GO:0000400">
    <property type="term" value="F:four-way junction DNA binding"/>
    <property type="evidence" value="ECO:0007669"/>
    <property type="project" value="UniProtKB-UniRule"/>
</dbReference>
<keyword evidence="8" id="KW-0378">Hydrolase</keyword>
<dbReference type="GO" id="GO:0009378">
    <property type="term" value="F:four-way junction helicase activity"/>
    <property type="evidence" value="ECO:0007669"/>
    <property type="project" value="InterPro"/>
</dbReference>
<evidence type="ECO:0000256" key="5">
    <source>
        <dbReference type="ARBA" id="ARBA00023204"/>
    </source>
</evidence>
<reference evidence="8 9" key="1">
    <citation type="submission" date="2016-10" db="EMBL/GenBank/DDBJ databases">
        <authorList>
            <person name="de Groot N.N."/>
        </authorList>
    </citation>
    <scope>NUCLEOTIDE SEQUENCE [LARGE SCALE GENOMIC DNA]</scope>
    <source>
        <strain evidence="8 9">CGMCC 1.6291</strain>
    </source>
</reference>
<dbReference type="HAMAP" id="MF_00031">
    <property type="entry name" value="DNA_HJ_migration_RuvA"/>
    <property type="match status" value="1"/>
</dbReference>
<proteinExistence type="inferred from homology"/>
<dbReference type="SMART" id="SM00278">
    <property type="entry name" value="HhH1"/>
    <property type="match status" value="2"/>
</dbReference>
<dbReference type="Pfam" id="PF01330">
    <property type="entry name" value="RuvA_N"/>
    <property type="match status" value="1"/>
</dbReference>
<evidence type="ECO:0000256" key="1">
    <source>
        <dbReference type="ARBA" id="ARBA00022490"/>
    </source>
</evidence>
<dbReference type="InterPro" id="IPR010994">
    <property type="entry name" value="RuvA_2-like"/>
</dbReference>
<name>A0A1H8U2F3_9GAMM</name>
<dbReference type="NCBIfam" id="TIGR00084">
    <property type="entry name" value="ruvA"/>
    <property type="match status" value="1"/>
</dbReference>
<keyword evidence="4 6" id="KW-0233">DNA recombination</keyword>
<evidence type="ECO:0000256" key="3">
    <source>
        <dbReference type="ARBA" id="ARBA00023125"/>
    </source>
</evidence>
<dbReference type="RefSeq" id="WP_091644316.1">
    <property type="nucleotide sequence ID" value="NZ_FOEG01000005.1"/>
</dbReference>
<keyword evidence="8" id="KW-0547">Nucleotide-binding</keyword>
<evidence type="ECO:0000256" key="6">
    <source>
        <dbReference type="HAMAP-Rule" id="MF_00031"/>
    </source>
</evidence>
<keyword evidence="8" id="KW-0347">Helicase</keyword>
<dbReference type="OrthoDB" id="5293449at2"/>
<evidence type="ECO:0000313" key="8">
    <source>
        <dbReference type="EMBL" id="SEO96818.1"/>
    </source>
</evidence>
<dbReference type="GO" id="GO:0009379">
    <property type="term" value="C:Holliday junction helicase complex"/>
    <property type="evidence" value="ECO:0007669"/>
    <property type="project" value="InterPro"/>
</dbReference>
<keyword evidence="2 6" id="KW-0227">DNA damage</keyword>
<dbReference type="InterPro" id="IPR036267">
    <property type="entry name" value="RuvA_C_sf"/>
</dbReference>
<sequence length="200" mass="21277">MIGRLTGILAEKQPPNLLVDVHGVGYEVQAPMTTFYDLPAVGGTVSLHTHLAVREDGQNLYGFATGRERELFRALIKVSGVGPKLGLTLLSGMRVDEFIQCLHDQDVSRLTRTPGVGRKTAERLVIEMQDRVKTLTGGGPSQPGAAAPRAAAGDAASDAVSALVALGYKPAEASKLVNNVDEPDVPSEELIRRALQKSVK</sequence>
<evidence type="ECO:0000313" key="9">
    <source>
        <dbReference type="Proteomes" id="UP000199657"/>
    </source>
</evidence>
<keyword evidence="5 6" id="KW-0234">DNA repair</keyword>
<dbReference type="Gene3D" id="2.40.50.140">
    <property type="entry name" value="Nucleic acid-binding proteins"/>
    <property type="match status" value="1"/>
</dbReference>
<dbReference type="GO" id="GO:0005524">
    <property type="term" value="F:ATP binding"/>
    <property type="evidence" value="ECO:0007669"/>
    <property type="project" value="InterPro"/>
</dbReference>
<dbReference type="GO" id="GO:0005737">
    <property type="term" value="C:cytoplasm"/>
    <property type="evidence" value="ECO:0007669"/>
    <property type="project" value="UniProtKB-SubCell"/>
</dbReference>
<dbReference type="Pfam" id="PF14520">
    <property type="entry name" value="HHH_5"/>
    <property type="match status" value="1"/>
</dbReference>
<dbReference type="InterPro" id="IPR011114">
    <property type="entry name" value="RuvA_C"/>
</dbReference>
<dbReference type="AlphaFoldDB" id="A0A1H8U2F3"/>
<evidence type="ECO:0000256" key="4">
    <source>
        <dbReference type="ARBA" id="ARBA00023172"/>
    </source>
</evidence>
<dbReference type="GO" id="GO:0006281">
    <property type="term" value="P:DNA repair"/>
    <property type="evidence" value="ECO:0007669"/>
    <property type="project" value="UniProtKB-UniRule"/>
</dbReference>